<dbReference type="InterPro" id="IPR003439">
    <property type="entry name" value="ABC_transporter-like_ATP-bd"/>
</dbReference>
<dbReference type="PROSITE" id="PS50893">
    <property type="entry name" value="ABC_TRANSPORTER_2"/>
    <property type="match status" value="2"/>
</dbReference>
<evidence type="ECO:0000313" key="7">
    <source>
        <dbReference type="EMBL" id="EMY35186.1"/>
    </source>
</evidence>
<feature type="compositionally biased region" description="Acidic residues" evidence="5">
    <location>
        <begin position="1"/>
        <end position="11"/>
    </location>
</feature>
<accession>N1UXR0</accession>
<dbReference type="InterPro" id="IPR027417">
    <property type="entry name" value="P-loop_NTPase"/>
</dbReference>
<dbReference type="Proteomes" id="UP000010729">
    <property type="component" value="Unassembled WGS sequence"/>
</dbReference>
<evidence type="ECO:0000256" key="1">
    <source>
        <dbReference type="ARBA" id="ARBA00022448"/>
    </source>
</evidence>
<evidence type="ECO:0000256" key="2">
    <source>
        <dbReference type="ARBA" id="ARBA00022737"/>
    </source>
</evidence>
<evidence type="ECO:0000313" key="8">
    <source>
        <dbReference type="Proteomes" id="UP000010729"/>
    </source>
</evidence>
<keyword evidence="8" id="KW-1185">Reference proteome</keyword>
<organism evidence="7 8">
    <name type="scientific">Arthrobacter crystallopoietes BAB-32</name>
    <dbReference type="NCBI Taxonomy" id="1246476"/>
    <lineage>
        <taxon>Bacteria</taxon>
        <taxon>Bacillati</taxon>
        <taxon>Actinomycetota</taxon>
        <taxon>Actinomycetes</taxon>
        <taxon>Micrococcales</taxon>
        <taxon>Micrococcaceae</taxon>
        <taxon>Crystallibacter</taxon>
    </lineage>
</organism>
<keyword evidence="3" id="KW-0547">Nucleotide-binding</keyword>
<dbReference type="CDD" id="cd03215">
    <property type="entry name" value="ABC_Carb_Monos_II"/>
    <property type="match status" value="1"/>
</dbReference>
<dbReference type="PROSITE" id="PS00211">
    <property type="entry name" value="ABC_TRANSPORTER_1"/>
    <property type="match status" value="1"/>
</dbReference>
<dbReference type="AlphaFoldDB" id="N1UXR0"/>
<keyword evidence="2" id="KW-0677">Repeat</keyword>
<sequence length="444" mass="46762">MSGLIDPDDGTIEVGGRPMRFRGPADAQREGIRTVHQELELAPALTVTENVLMGQLPRRFGTVDFAAATRRTLGVLSELGAELDPDAIVGSLPLAEQQLVEIARGLAARPKVLFLDEPTAALTPGEADKLLERLRGLAAQGVAILYISHHLEEVLAVADDVTVLRDGAVALAAEVSETDRHGIVRAMLGTDPVDSQVRPAATPGGEETVFEVHDLHSRRSLDGVSFRVAAGEIVGFFGLAGSGHEAIADCLYGSGEYAAERATFSGNPLPASPIEARKRGIGYVPADRKRDGLALGMSVRDNILLANWGPLARAGIRRQGIETEQAARLARRHAVKAGSLDVPVSSLSGGNQQKVVLARQFTGESPKALLLSEPTRGVDIGAKAEIHRLLAEYADAGGTCLVTSSDAEEVAALCDRVYVLSRGRILTQLQAGALTASNLTAAAL</sequence>
<name>N1UXR0_9MICC</name>
<feature type="domain" description="ABC transporter" evidence="6">
    <location>
        <begin position="1"/>
        <end position="191"/>
    </location>
</feature>
<dbReference type="PANTHER" id="PTHR43790:SF9">
    <property type="entry name" value="GALACTOFURANOSE TRANSPORTER ATP-BINDING PROTEIN YTFR"/>
    <property type="match status" value="1"/>
</dbReference>
<dbReference type="Pfam" id="PF00005">
    <property type="entry name" value="ABC_tran"/>
    <property type="match status" value="2"/>
</dbReference>
<dbReference type="GO" id="GO:0016887">
    <property type="term" value="F:ATP hydrolysis activity"/>
    <property type="evidence" value="ECO:0007669"/>
    <property type="project" value="InterPro"/>
</dbReference>
<keyword evidence="1" id="KW-0813">Transport</keyword>
<feature type="domain" description="ABC transporter" evidence="6">
    <location>
        <begin position="204"/>
        <end position="444"/>
    </location>
</feature>
<evidence type="ECO:0000256" key="3">
    <source>
        <dbReference type="ARBA" id="ARBA00022741"/>
    </source>
</evidence>
<comment type="caution">
    <text evidence="7">The sequence shown here is derived from an EMBL/GenBank/DDBJ whole genome shotgun (WGS) entry which is preliminary data.</text>
</comment>
<gene>
    <name evidence="7" type="ORF">D477_005701</name>
</gene>
<dbReference type="InterPro" id="IPR050107">
    <property type="entry name" value="ABC_carbohydrate_import_ATPase"/>
</dbReference>
<dbReference type="GO" id="GO:0005524">
    <property type="term" value="F:ATP binding"/>
    <property type="evidence" value="ECO:0007669"/>
    <property type="project" value="UniProtKB-KW"/>
</dbReference>
<dbReference type="EMBL" id="ANPE02000083">
    <property type="protein sequence ID" value="EMY35186.1"/>
    <property type="molecule type" value="Genomic_DNA"/>
</dbReference>
<evidence type="ECO:0000256" key="5">
    <source>
        <dbReference type="SAM" id="MobiDB-lite"/>
    </source>
</evidence>
<protein>
    <submittedName>
        <fullName evidence="7">Ribose import ATP-binding protein RbsA 1</fullName>
    </submittedName>
</protein>
<dbReference type="PANTHER" id="PTHR43790">
    <property type="entry name" value="CARBOHYDRATE TRANSPORT ATP-BINDING PROTEIN MG119-RELATED"/>
    <property type="match status" value="1"/>
</dbReference>
<reference evidence="7 8" key="1">
    <citation type="journal article" date="2013" name="Genome Announc.">
        <title>Draft Genome Sequence of Arthrobacter crystallopoietes Strain BAB-32, Revealing Genes for Bioremediation.</title>
        <authorList>
            <person name="Joshi M.N."/>
            <person name="Pandit A.S."/>
            <person name="Sharma A."/>
            <person name="Pandya R.V."/>
            <person name="Desai S.M."/>
            <person name="Saxena A.K."/>
            <person name="Bagatharia S.B."/>
        </authorList>
    </citation>
    <scope>NUCLEOTIDE SEQUENCE [LARGE SCALE GENOMIC DNA]</scope>
    <source>
        <strain evidence="7 8">BAB-32</strain>
    </source>
</reference>
<dbReference type="Gene3D" id="3.40.50.300">
    <property type="entry name" value="P-loop containing nucleotide triphosphate hydrolases"/>
    <property type="match status" value="2"/>
</dbReference>
<evidence type="ECO:0000256" key="4">
    <source>
        <dbReference type="ARBA" id="ARBA00022840"/>
    </source>
</evidence>
<dbReference type="SUPFAM" id="SSF52540">
    <property type="entry name" value="P-loop containing nucleoside triphosphate hydrolases"/>
    <property type="match status" value="2"/>
</dbReference>
<keyword evidence="4 7" id="KW-0067">ATP-binding</keyword>
<feature type="region of interest" description="Disordered" evidence="5">
    <location>
        <begin position="1"/>
        <end position="24"/>
    </location>
</feature>
<evidence type="ECO:0000259" key="6">
    <source>
        <dbReference type="PROSITE" id="PS50893"/>
    </source>
</evidence>
<dbReference type="InterPro" id="IPR017871">
    <property type="entry name" value="ABC_transporter-like_CS"/>
</dbReference>
<proteinExistence type="predicted"/>